<name>A0ABP9PR16_9BACT</name>
<protein>
    <submittedName>
        <fullName evidence="1">Uncharacterized protein</fullName>
    </submittedName>
</protein>
<dbReference type="Proteomes" id="UP001499852">
    <property type="component" value="Unassembled WGS sequence"/>
</dbReference>
<organism evidence="1 2">
    <name type="scientific">Prosthecobacter algae</name>
    <dbReference type="NCBI Taxonomy" id="1144682"/>
    <lineage>
        <taxon>Bacteria</taxon>
        <taxon>Pseudomonadati</taxon>
        <taxon>Verrucomicrobiota</taxon>
        <taxon>Verrucomicrobiia</taxon>
        <taxon>Verrucomicrobiales</taxon>
        <taxon>Verrucomicrobiaceae</taxon>
        <taxon>Prosthecobacter</taxon>
    </lineage>
</organism>
<evidence type="ECO:0000313" key="2">
    <source>
        <dbReference type="Proteomes" id="UP001499852"/>
    </source>
</evidence>
<sequence>MDLTLDRTGVMHGIVSEISAYGLFGACVVREVRPVVFTAVYLEEAVFEYALCHVIIELTLKEDLQKAGESRQEYLILVCRDKYRQDSLWELRTRTGDYSSKFSNVGVLPLEKGSTNLQPLWEFLVHWDVLEGFRKPPTKKESVGLCFKVYKEIYAQILKGTAEKDFFNYIKDHFPDVSLPQ</sequence>
<keyword evidence="2" id="KW-1185">Reference proteome</keyword>
<comment type="caution">
    <text evidence="1">The sequence shown here is derived from an EMBL/GenBank/DDBJ whole genome shotgun (WGS) entry which is preliminary data.</text>
</comment>
<dbReference type="EMBL" id="BAABIA010000013">
    <property type="protein sequence ID" value="GAA5149228.1"/>
    <property type="molecule type" value="Genomic_DNA"/>
</dbReference>
<accession>A0ABP9PR16</accession>
<gene>
    <name evidence="1" type="ORF">GCM10023213_46600</name>
</gene>
<evidence type="ECO:0000313" key="1">
    <source>
        <dbReference type="EMBL" id="GAA5149228.1"/>
    </source>
</evidence>
<proteinExistence type="predicted"/>
<reference evidence="2" key="1">
    <citation type="journal article" date="2019" name="Int. J. Syst. Evol. Microbiol.">
        <title>The Global Catalogue of Microorganisms (GCM) 10K type strain sequencing project: providing services to taxonomists for standard genome sequencing and annotation.</title>
        <authorList>
            <consortium name="The Broad Institute Genomics Platform"/>
            <consortium name="The Broad Institute Genome Sequencing Center for Infectious Disease"/>
            <person name="Wu L."/>
            <person name="Ma J."/>
        </authorList>
    </citation>
    <scope>NUCLEOTIDE SEQUENCE [LARGE SCALE GENOMIC DNA]</scope>
    <source>
        <strain evidence="2">JCM 18053</strain>
    </source>
</reference>